<dbReference type="GO" id="GO:0000160">
    <property type="term" value="P:phosphorelay signal transduction system"/>
    <property type="evidence" value="ECO:0007669"/>
    <property type="project" value="InterPro"/>
</dbReference>
<evidence type="ECO:0000313" key="8">
    <source>
        <dbReference type="Proteomes" id="UP000547510"/>
    </source>
</evidence>
<gene>
    <name evidence="7" type="ORF">FHS29_000284</name>
</gene>
<dbReference type="CDD" id="cd15831">
    <property type="entry name" value="BTAD"/>
    <property type="match status" value="1"/>
</dbReference>
<dbReference type="PROSITE" id="PS51755">
    <property type="entry name" value="OMPR_PHOB"/>
    <property type="match status" value="1"/>
</dbReference>
<reference evidence="7 8" key="1">
    <citation type="submission" date="2020-08" db="EMBL/GenBank/DDBJ databases">
        <title>Genomic Encyclopedia of Type Strains, Phase III (KMG-III): the genomes of soil and plant-associated and newly described type strains.</title>
        <authorList>
            <person name="Whitman W."/>
        </authorList>
    </citation>
    <scope>NUCLEOTIDE SEQUENCE [LARGE SCALE GENOMIC DNA]</scope>
    <source>
        <strain evidence="7 8">CECT 8640</strain>
    </source>
</reference>
<dbReference type="Pfam" id="PF03704">
    <property type="entry name" value="BTAD"/>
    <property type="match status" value="1"/>
</dbReference>
<dbReference type="SMART" id="SM00862">
    <property type="entry name" value="Trans_reg_C"/>
    <property type="match status" value="1"/>
</dbReference>
<dbReference type="Pfam" id="PF13424">
    <property type="entry name" value="TPR_12"/>
    <property type="match status" value="1"/>
</dbReference>
<evidence type="ECO:0000256" key="5">
    <source>
        <dbReference type="PROSITE-ProRule" id="PRU01091"/>
    </source>
</evidence>
<dbReference type="EMBL" id="JACHJN010000001">
    <property type="protein sequence ID" value="MBB5953714.1"/>
    <property type="molecule type" value="Genomic_DNA"/>
</dbReference>
<dbReference type="SMART" id="SM01043">
    <property type="entry name" value="BTAD"/>
    <property type="match status" value="1"/>
</dbReference>
<evidence type="ECO:0000256" key="1">
    <source>
        <dbReference type="ARBA" id="ARBA00005820"/>
    </source>
</evidence>
<proteinExistence type="inferred from homology"/>
<dbReference type="GO" id="GO:0003677">
    <property type="term" value="F:DNA binding"/>
    <property type="evidence" value="ECO:0007669"/>
    <property type="project" value="UniProtKB-UniRule"/>
</dbReference>
<dbReference type="InterPro" id="IPR011990">
    <property type="entry name" value="TPR-like_helical_dom_sf"/>
</dbReference>
<dbReference type="PANTHER" id="PTHR35807:SF1">
    <property type="entry name" value="TRANSCRIPTIONAL REGULATOR REDD"/>
    <property type="match status" value="1"/>
</dbReference>
<dbReference type="SUPFAM" id="SSF48452">
    <property type="entry name" value="TPR-like"/>
    <property type="match status" value="3"/>
</dbReference>
<dbReference type="InterPro" id="IPR051677">
    <property type="entry name" value="AfsR-DnrI-RedD_regulator"/>
</dbReference>
<evidence type="ECO:0000259" key="6">
    <source>
        <dbReference type="PROSITE" id="PS51755"/>
    </source>
</evidence>
<evidence type="ECO:0000313" key="7">
    <source>
        <dbReference type="EMBL" id="MBB5953714.1"/>
    </source>
</evidence>
<name>A0A841CBI3_9PSEU</name>
<accession>A0A841CBI3</accession>
<evidence type="ECO:0000256" key="3">
    <source>
        <dbReference type="ARBA" id="ARBA00023125"/>
    </source>
</evidence>
<dbReference type="SMART" id="SM00028">
    <property type="entry name" value="TPR"/>
    <property type="match status" value="7"/>
</dbReference>
<organism evidence="7 8">
    <name type="scientific">Saccharothrix tamanrassetensis</name>
    <dbReference type="NCBI Taxonomy" id="1051531"/>
    <lineage>
        <taxon>Bacteria</taxon>
        <taxon>Bacillati</taxon>
        <taxon>Actinomycetota</taxon>
        <taxon>Actinomycetes</taxon>
        <taxon>Pseudonocardiales</taxon>
        <taxon>Pseudonocardiaceae</taxon>
        <taxon>Saccharothrix</taxon>
    </lineage>
</organism>
<dbReference type="Pfam" id="PF00486">
    <property type="entry name" value="Trans_reg_C"/>
    <property type="match status" value="1"/>
</dbReference>
<dbReference type="InterPro" id="IPR027417">
    <property type="entry name" value="P-loop_NTPase"/>
</dbReference>
<sequence length="1072" mass="114817">MTKEGVRELLLAPKVRTLLALLLCRPRAVVPATVLIDGLWRGDPPRSAAKNLQLYVHQLRRALGEPERVALRSPGYALEVHPDELDAERFEALAGQARLAHERADFRTAGTLARQAIALWRGTPFCGLADEVRLLQAEAERLLERKLVVTSMCVEAELRLGRHRELVAELLELVAEHPLREGLHAQLMLALYRSGRQAEALEVYWKVRRVLAEDLGLEPGAEVCELAQAILRADPALEPGAAGAAPTRPTQLPPDVATFTGRAELLRDLDAAADRGGVPVVVVSGTAGVGKTALALHWSHRALDRFPDGQLYVNLHGYAPTAAVSAAEALVRFLRALGVPAERIPAGLDELTALFRSTIGGRRMLVLLDDAASVEQVRPLLPGRPGSVVLITSRDDLRGLAVTNDAAVSRLDVLTAREAGLLLERIIGAARVEAERQAADELVALCARLPLALRVAGAGVASGGESPIADCVAGLRAADRLDRLSVAGDPTTAVRAAFHLSYRRLDPAVRTLFRLLGVVETPEFSVHAAAALLGVGYTRARRLLTELVRAHLVDVDASGRHQYHDLLRLYAAERATDEDDPDDRAAARARLFDWYLDTAAAATAKLTPHVLRLTRPDRPAAPAPPVDFEEDTGALAWLEVERANLVAVVRDAAEHGPRPVSWQLADVLRGYFWLRRYVAEWLAVARTAAASAIADGSVHGRIAAEQSLAQAYRSTGDYPRSIEHYTASIELAAAAGWAEAEAAARGNVSGVHWELGRLDEAAAELTRAVRLNRRTGWQAGLGANLHNLGTLCRELGRPHEAVEHLTQALEVHESLRSKSGVAHAHTNLGEALSDLGRLADARRHLRLGLRLHQETGGRYGQVTALICLTALHAETGELDRATECGTAAVELARETGDRRTEASALAALASLGVPAGLSTGPRTPAERALRLAREINYPKAEIEGLLALAGVDLRFGAHHTALMNAEAALEAAARHRLPLLTARARMVLASANLALGRHGEAGRHAGAALDVNRRTGNVVGEGRALGVLGRIALRVDGPAAAAALLRQALDVLADSGSVEAQRLSTVLSECPV</sequence>
<dbReference type="InterPro" id="IPR019734">
    <property type="entry name" value="TPR_rpt"/>
</dbReference>
<keyword evidence="3 5" id="KW-0238">DNA-binding</keyword>
<dbReference type="InterPro" id="IPR016032">
    <property type="entry name" value="Sig_transdc_resp-reg_C-effctor"/>
</dbReference>
<dbReference type="InterPro" id="IPR036388">
    <property type="entry name" value="WH-like_DNA-bd_sf"/>
</dbReference>
<dbReference type="Gene3D" id="1.25.40.10">
    <property type="entry name" value="Tetratricopeptide repeat domain"/>
    <property type="match status" value="3"/>
</dbReference>
<dbReference type="Gene3D" id="3.40.50.300">
    <property type="entry name" value="P-loop containing nucleotide triphosphate hydrolases"/>
    <property type="match status" value="1"/>
</dbReference>
<dbReference type="SUPFAM" id="SSF52540">
    <property type="entry name" value="P-loop containing nucleoside triphosphate hydrolases"/>
    <property type="match status" value="1"/>
</dbReference>
<dbReference type="PANTHER" id="PTHR35807">
    <property type="entry name" value="TRANSCRIPTIONAL REGULATOR REDD-RELATED"/>
    <property type="match status" value="1"/>
</dbReference>
<keyword evidence="8" id="KW-1185">Reference proteome</keyword>
<keyword evidence="2" id="KW-0805">Transcription regulation</keyword>
<dbReference type="Gene3D" id="1.10.10.10">
    <property type="entry name" value="Winged helix-like DNA-binding domain superfamily/Winged helix DNA-binding domain"/>
    <property type="match status" value="1"/>
</dbReference>
<dbReference type="Proteomes" id="UP000547510">
    <property type="component" value="Unassembled WGS sequence"/>
</dbReference>
<evidence type="ECO:0000256" key="2">
    <source>
        <dbReference type="ARBA" id="ARBA00023015"/>
    </source>
</evidence>
<dbReference type="InterPro" id="IPR001867">
    <property type="entry name" value="OmpR/PhoB-type_DNA-bd"/>
</dbReference>
<protein>
    <submittedName>
        <fullName evidence="7">DNA-binding SARP family transcriptional activator</fullName>
    </submittedName>
</protein>
<dbReference type="PRINTS" id="PR00364">
    <property type="entry name" value="DISEASERSIST"/>
</dbReference>
<dbReference type="InterPro" id="IPR005158">
    <property type="entry name" value="BTAD"/>
</dbReference>
<evidence type="ECO:0000256" key="4">
    <source>
        <dbReference type="ARBA" id="ARBA00023163"/>
    </source>
</evidence>
<dbReference type="AlphaFoldDB" id="A0A841CBI3"/>
<comment type="caution">
    <text evidence="7">The sequence shown here is derived from an EMBL/GenBank/DDBJ whole genome shotgun (WGS) entry which is preliminary data.</text>
</comment>
<feature type="DNA-binding region" description="OmpR/PhoB-type" evidence="5">
    <location>
        <begin position="1"/>
        <end position="80"/>
    </location>
</feature>
<dbReference type="GO" id="GO:0006355">
    <property type="term" value="P:regulation of DNA-templated transcription"/>
    <property type="evidence" value="ECO:0007669"/>
    <property type="project" value="InterPro"/>
</dbReference>
<dbReference type="RefSeq" id="WP_184687454.1">
    <property type="nucleotide sequence ID" value="NZ_JACHJN010000001.1"/>
</dbReference>
<dbReference type="SUPFAM" id="SSF46894">
    <property type="entry name" value="C-terminal effector domain of the bipartite response regulators"/>
    <property type="match status" value="1"/>
</dbReference>
<feature type="domain" description="OmpR/PhoB-type" evidence="6">
    <location>
        <begin position="1"/>
        <end position="80"/>
    </location>
</feature>
<dbReference type="GO" id="GO:0043531">
    <property type="term" value="F:ADP binding"/>
    <property type="evidence" value="ECO:0007669"/>
    <property type="project" value="InterPro"/>
</dbReference>
<comment type="similarity">
    <text evidence="1">Belongs to the AfsR/DnrI/RedD regulatory family.</text>
</comment>
<keyword evidence="4" id="KW-0804">Transcription</keyword>